<dbReference type="InterPro" id="IPR041854">
    <property type="entry name" value="BFD-like_2Fe2S-bd_dom_sf"/>
</dbReference>
<dbReference type="EMBL" id="NWUS01000001">
    <property type="protein sequence ID" value="MBA5724996.1"/>
    <property type="molecule type" value="Genomic_DNA"/>
</dbReference>
<dbReference type="Gene3D" id="1.10.10.1100">
    <property type="entry name" value="BFD-like [2Fe-2S]-binding domain"/>
    <property type="match status" value="1"/>
</dbReference>
<dbReference type="RefSeq" id="WP_407647552.1">
    <property type="nucleotide sequence ID" value="NZ_NWUS01000001.1"/>
</dbReference>
<gene>
    <name evidence="2" type="ORF">CPA57_01710</name>
</gene>
<proteinExistence type="predicted"/>
<dbReference type="InterPro" id="IPR007419">
    <property type="entry name" value="BFD-like_2Fe2S-bd_dom"/>
</dbReference>
<feature type="domain" description="BFD-like [2Fe-2S]-binding" evidence="1">
    <location>
        <begin position="20"/>
        <end position="69"/>
    </location>
</feature>
<keyword evidence="3" id="KW-1185">Reference proteome</keyword>
<dbReference type="Proteomes" id="UP001516390">
    <property type="component" value="Unassembled WGS sequence"/>
</dbReference>
<organism evidence="2 3">
    <name type="scientific">Bombella favorum</name>
    <dbReference type="NCBI Taxonomy" id="2039164"/>
    <lineage>
        <taxon>Bacteria</taxon>
        <taxon>Pseudomonadati</taxon>
        <taxon>Pseudomonadota</taxon>
        <taxon>Alphaproteobacteria</taxon>
        <taxon>Acetobacterales</taxon>
        <taxon>Acetobacteraceae</taxon>
        <taxon>Bombella</taxon>
    </lineage>
</organism>
<name>A0ABR5ZKZ7_9PROT</name>
<comment type="caution">
    <text evidence="2">The sequence shown here is derived from an EMBL/GenBank/DDBJ whole genome shotgun (WGS) entry which is preliminary data.</text>
</comment>
<dbReference type="Pfam" id="PF04324">
    <property type="entry name" value="Fer2_BFD"/>
    <property type="match status" value="1"/>
</dbReference>
<evidence type="ECO:0000259" key="1">
    <source>
        <dbReference type="Pfam" id="PF04324"/>
    </source>
</evidence>
<accession>A0ABR5ZKZ7</accession>
<protein>
    <recommendedName>
        <fullName evidence="1">BFD-like [2Fe-2S]-binding domain-containing protein</fullName>
    </recommendedName>
</protein>
<sequence>MSLSLASRDRARSKGEVRMIICSCNGLSDRDVQAAIQAGVVKVSEIYSARQCQVKCGNCVKGVACLLKEAKRKNCPCPTTIAIEQSLAVQAVNNDGPIQKKEASL</sequence>
<evidence type="ECO:0000313" key="2">
    <source>
        <dbReference type="EMBL" id="MBA5724996.1"/>
    </source>
</evidence>
<evidence type="ECO:0000313" key="3">
    <source>
        <dbReference type="Proteomes" id="UP001516390"/>
    </source>
</evidence>
<reference evidence="2 3" key="1">
    <citation type="submission" date="2017-09" db="EMBL/GenBank/DDBJ databases">
        <authorList>
            <person name="Jakob F."/>
        </authorList>
    </citation>
    <scope>NUCLEOTIDE SEQUENCE [LARGE SCALE GENOMIC DNA]</scope>
    <source>
        <strain evidence="2 3">TMW 2.1880</strain>
    </source>
</reference>